<reference evidence="2 3" key="1">
    <citation type="submission" date="2020-05" db="EMBL/GenBank/DDBJ databases">
        <title>Complete closed genome sequence of Defluviicoccus vanus.</title>
        <authorList>
            <person name="Bessarab I."/>
            <person name="Arumugam K."/>
            <person name="Maszenan A.M."/>
            <person name="Seviour R.J."/>
            <person name="Williams R.B."/>
        </authorList>
    </citation>
    <scope>NUCLEOTIDE SEQUENCE [LARGE SCALE GENOMIC DNA]</scope>
    <source>
        <strain evidence="2 3">Ben 114</strain>
    </source>
</reference>
<keyword evidence="3" id="KW-1185">Reference proteome</keyword>
<feature type="transmembrane region" description="Helical" evidence="1">
    <location>
        <begin position="63"/>
        <end position="81"/>
    </location>
</feature>
<evidence type="ECO:0000256" key="1">
    <source>
        <dbReference type="SAM" id="Phobius"/>
    </source>
</evidence>
<dbReference type="Proteomes" id="UP000516369">
    <property type="component" value="Chromosome"/>
</dbReference>
<protein>
    <submittedName>
        <fullName evidence="2">Uncharacterized protein</fullName>
    </submittedName>
</protein>
<feature type="transmembrane region" description="Helical" evidence="1">
    <location>
        <begin position="93"/>
        <end position="122"/>
    </location>
</feature>
<evidence type="ECO:0000313" key="3">
    <source>
        <dbReference type="Proteomes" id="UP000516369"/>
    </source>
</evidence>
<gene>
    <name evidence="2" type="ORF">HQ394_02780</name>
</gene>
<organism evidence="2 3">
    <name type="scientific">Defluviicoccus vanus</name>
    <dbReference type="NCBI Taxonomy" id="111831"/>
    <lineage>
        <taxon>Bacteria</taxon>
        <taxon>Pseudomonadati</taxon>
        <taxon>Pseudomonadota</taxon>
        <taxon>Alphaproteobacteria</taxon>
        <taxon>Rhodospirillales</taxon>
        <taxon>Rhodospirillaceae</taxon>
        <taxon>Defluviicoccus</taxon>
    </lineage>
</organism>
<keyword evidence="1" id="KW-0472">Membrane</keyword>
<keyword evidence="1" id="KW-1133">Transmembrane helix</keyword>
<evidence type="ECO:0000313" key="2">
    <source>
        <dbReference type="EMBL" id="QNT68482.1"/>
    </source>
</evidence>
<accession>A0A7H1MYE6</accession>
<proteinExistence type="predicted"/>
<sequence>MRKWQLSGAYRRLAASAGLMALGFLAGTAVRYLFVQTPELAWACSGADDPWWCALREALIETFRWQGLGLIAIAAGAIALLRRTQTATGGRLAAALAMATGAAGLFLYAPELSAAGLLLGLLRMTRA</sequence>
<dbReference type="KEGG" id="dvn:HQ394_02780"/>
<keyword evidence="1" id="KW-0812">Transmembrane</keyword>
<name>A0A7H1MYE6_9PROT</name>
<dbReference type="RefSeq" id="WP_190261919.1">
    <property type="nucleotide sequence ID" value="NZ_CP053923.1"/>
</dbReference>
<dbReference type="EMBL" id="CP053923">
    <property type="protein sequence ID" value="QNT68482.1"/>
    <property type="molecule type" value="Genomic_DNA"/>
</dbReference>
<dbReference type="AlphaFoldDB" id="A0A7H1MYE6"/>